<evidence type="ECO:0000313" key="3">
    <source>
        <dbReference type="Proteomes" id="UP000652761"/>
    </source>
</evidence>
<comment type="caution">
    <text evidence="2">The sequence shown here is derived from an EMBL/GenBank/DDBJ whole genome shotgun (WGS) entry which is preliminary data.</text>
</comment>
<name>A0A843W5M5_COLES</name>
<dbReference type="Proteomes" id="UP000652761">
    <property type="component" value="Unassembled WGS sequence"/>
</dbReference>
<gene>
    <name evidence="2" type="ORF">Taro_033755</name>
</gene>
<feature type="compositionally biased region" description="Basic residues" evidence="1">
    <location>
        <begin position="97"/>
        <end position="112"/>
    </location>
</feature>
<evidence type="ECO:0000256" key="1">
    <source>
        <dbReference type="SAM" id="MobiDB-lite"/>
    </source>
</evidence>
<accession>A0A843W5M5</accession>
<reference evidence="2" key="1">
    <citation type="submission" date="2017-07" db="EMBL/GenBank/DDBJ databases">
        <title>Taro Niue Genome Assembly and Annotation.</title>
        <authorList>
            <person name="Atibalentja N."/>
            <person name="Keating K."/>
            <person name="Fields C.J."/>
        </authorList>
    </citation>
    <scope>NUCLEOTIDE SEQUENCE</scope>
    <source>
        <strain evidence="2">Niue_2</strain>
        <tissue evidence="2">Leaf</tissue>
    </source>
</reference>
<dbReference type="EMBL" id="NMUH01002603">
    <property type="protein sequence ID" value="MQM01011.1"/>
    <property type="molecule type" value="Genomic_DNA"/>
</dbReference>
<feature type="region of interest" description="Disordered" evidence="1">
    <location>
        <begin position="87"/>
        <end position="112"/>
    </location>
</feature>
<proteinExistence type="predicted"/>
<dbReference type="AlphaFoldDB" id="A0A843W5M5"/>
<protein>
    <submittedName>
        <fullName evidence="2">Uncharacterized protein</fullName>
    </submittedName>
</protein>
<organism evidence="2 3">
    <name type="scientific">Colocasia esculenta</name>
    <name type="common">Wild taro</name>
    <name type="synonym">Arum esculentum</name>
    <dbReference type="NCBI Taxonomy" id="4460"/>
    <lineage>
        <taxon>Eukaryota</taxon>
        <taxon>Viridiplantae</taxon>
        <taxon>Streptophyta</taxon>
        <taxon>Embryophyta</taxon>
        <taxon>Tracheophyta</taxon>
        <taxon>Spermatophyta</taxon>
        <taxon>Magnoliopsida</taxon>
        <taxon>Liliopsida</taxon>
        <taxon>Araceae</taxon>
        <taxon>Aroideae</taxon>
        <taxon>Colocasieae</taxon>
        <taxon>Colocasia</taxon>
    </lineage>
</organism>
<keyword evidence="3" id="KW-1185">Reference proteome</keyword>
<sequence>MAGGGAGADAGLESRAEAGVGGLIRGAGEGGHGGRRCECRGGWLLGEAGRPQTWPWGARSDVVGCWRGRMATVLDLGSLEGTEACSDTKIDAGQSRGQRKKRKNSRSLTGGRRRDRRWGCRLRALPFIGTTLGWGFLSKLLPLHRREQAQFFFHSINQSTISK</sequence>
<evidence type="ECO:0000313" key="2">
    <source>
        <dbReference type="EMBL" id="MQM01011.1"/>
    </source>
</evidence>